<evidence type="ECO:0000313" key="3">
    <source>
        <dbReference type="Proteomes" id="UP000243333"/>
    </source>
</evidence>
<keyword evidence="1" id="KW-0175">Coiled coil</keyword>
<proteinExistence type="predicted"/>
<reference evidence="3" key="1">
    <citation type="submission" date="2016-10" db="EMBL/GenBank/DDBJ databases">
        <authorList>
            <person name="Varghese N."/>
            <person name="Submissions S."/>
        </authorList>
    </citation>
    <scope>NUCLEOTIDE SEQUENCE [LARGE SCALE GENOMIC DNA]</scope>
    <source>
        <strain evidence="3">DSM 23256</strain>
    </source>
</reference>
<protein>
    <submittedName>
        <fullName evidence="2">Uncharacterized protein</fullName>
    </submittedName>
</protein>
<evidence type="ECO:0000256" key="1">
    <source>
        <dbReference type="SAM" id="Coils"/>
    </source>
</evidence>
<keyword evidence="3" id="KW-1185">Reference proteome</keyword>
<name>A0A1G7NF98_9FIRM</name>
<organism evidence="2 3">
    <name type="scientific">Sporolituus thermophilus DSM 23256</name>
    <dbReference type="NCBI Taxonomy" id="1123285"/>
    <lineage>
        <taxon>Bacteria</taxon>
        <taxon>Bacillati</taxon>
        <taxon>Bacillota</taxon>
        <taxon>Negativicutes</taxon>
        <taxon>Selenomonadales</taxon>
        <taxon>Sporomusaceae</taxon>
        <taxon>Sporolituus</taxon>
    </lineage>
</organism>
<dbReference type="Proteomes" id="UP000243333">
    <property type="component" value="Unassembled WGS sequence"/>
</dbReference>
<evidence type="ECO:0000313" key="2">
    <source>
        <dbReference type="EMBL" id="SDF72642.1"/>
    </source>
</evidence>
<dbReference type="OrthoDB" id="1685197at2"/>
<gene>
    <name evidence="2" type="ORF">SAMN05660235_02544</name>
</gene>
<dbReference type="Gene3D" id="1.20.5.340">
    <property type="match status" value="1"/>
</dbReference>
<dbReference type="EMBL" id="FNBU01000024">
    <property type="protein sequence ID" value="SDF72642.1"/>
    <property type="molecule type" value="Genomic_DNA"/>
</dbReference>
<dbReference type="AlphaFoldDB" id="A0A1G7NF98"/>
<dbReference type="RefSeq" id="WP_093691442.1">
    <property type="nucleotide sequence ID" value="NZ_FNBU01000024.1"/>
</dbReference>
<sequence>MEMERFQALVLEKLTSIETRLERIEQRLANTEPRFDSIGQIANLQAQLDKLSAEVATRDDLAAIEAKIGALNMRLLNQEAEVLRLKLAK</sequence>
<feature type="coiled-coil region" evidence="1">
    <location>
        <begin position="41"/>
        <end position="81"/>
    </location>
</feature>
<accession>A0A1G7NF98</accession>
<dbReference type="STRING" id="1123285.SAMN05660235_02544"/>